<dbReference type="Gene3D" id="3.40.367.20">
    <property type="match status" value="2"/>
</dbReference>
<keyword evidence="15" id="KW-1185">Reference proteome</keyword>
<dbReference type="Pfam" id="PF00349">
    <property type="entry name" value="Hexokinase_1"/>
    <property type="match status" value="2"/>
</dbReference>
<evidence type="ECO:0000256" key="6">
    <source>
        <dbReference type="ARBA" id="ARBA00022741"/>
    </source>
</evidence>
<dbReference type="GO" id="GO:0005524">
    <property type="term" value="F:ATP binding"/>
    <property type="evidence" value="ECO:0007669"/>
    <property type="project" value="UniProtKB-KW"/>
</dbReference>
<dbReference type="EC" id="2.7.1.1" evidence="4"/>
<dbReference type="GO" id="GO:0006006">
    <property type="term" value="P:glucose metabolic process"/>
    <property type="evidence" value="ECO:0007669"/>
    <property type="project" value="TreeGrafter"/>
</dbReference>
<feature type="domain" description="Hexokinase N-terminal" evidence="12">
    <location>
        <begin position="445"/>
        <end position="642"/>
    </location>
</feature>
<accession>A0A2U1PC33</accession>
<feature type="domain" description="Hexokinase C-terminal" evidence="13">
    <location>
        <begin position="649"/>
        <end position="890"/>
    </location>
</feature>
<comment type="pathway">
    <text evidence="2">Carbohydrate metabolism; hexose metabolism.</text>
</comment>
<dbReference type="GO" id="GO:0005829">
    <property type="term" value="C:cytosol"/>
    <property type="evidence" value="ECO:0007669"/>
    <property type="project" value="TreeGrafter"/>
</dbReference>
<keyword evidence="6" id="KW-0547">Nucleotide-binding</keyword>
<evidence type="ECO:0000256" key="7">
    <source>
        <dbReference type="ARBA" id="ARBA00022777"/>
    </source>
</evidence>
<protein>
    <recommendedName>
        <fullName evidence="4">hexokinase</fullName>
        <ecNumber evidence="4">2.7.1.1</ecNumber>
    </recommendedName>
</protein>
<evidence type="ECO:0000256" key="5">
    <source>
        <dbReference type="ARBA" id="ARBA00022679"/>
    </source>
</evidence>
<dbReference type="EMBL" id="PKPP01001366">
    <property type="protein sequence ID" value="PWA83298.1"/>
    <property type="molecule type" value="Genomic_DNA"/>
</dbReference>
<dbReference type="FunFam" id="3.40.367.20:FF:000003">
    <property type="entry name" value="Phosphotransferase"/>
    <property type="match status" value="2"/>
</dbReference>
<dbReference type="Pfam" id="PF03727">
    <property type="entry name" value="Hexokinase_2"/>
    <property type="match status" value="2"/>
</dbReference>
<dbReference type="SUPFAM" id="SSF53067">
    <property type="entry name" value="Actin-like ATPase domain"/>
    <property type="match status" value="4"/>
</dbReference>
<dbReference type="UniPathway" id="UPA00242"/>
<comment type="caution">
    <text evidence="14">The sequence shown here is derived from an EMBL/GenBank/DDBJ whole genome shotgun (WGS) entry which is preliminary data.</text>
</comment>
<keyword evidence="8" id="KW-0067">ATP-binding</keyword>
<dbReference type="InterPro" id="IPR043129">
    <property type="entry name" value="ATPase_NBD"/>
</dbReference>
<proteinExistence type="inferred from homology"/>
<dbReference type="Proteomes" id="UP000245207">
    <property type="component" value="Unassembled WGS sequence"/>
</dbReference>
<evidence type="ECO:0000256" key="2">
    <source>
        <dbReference type="ARBA" id="ARBA00005028"/>
    </source>
</evidence>
<dbReference type="UniPathway" id="UPA00109">
    <property type="reaction ID" value="UER00180"/>
</dbReference>
<dbReference type="CDD" id="cd24020">
    <property type="entry name" value="ASKHA_NBD_HK_plant"/>
    <property type="match status" value="2"/>
</dbReference>
<dbReference type="STRING" id="35608.A0A2U1PC33"/>
<feature type="domain" description="Hexokinase C-terminal" evidence="13">
    <location>
        <begin position="218"/>
        <end position="434"/>
    </location>
</feature>
<evidence type="ECO:0000256" key="9">
    <source>
        <dbReference type="ARBA" id="ARBA00023152"/>
    </source>
</evidence>
<keyword evidence="5" id="KW-0808">Transferase</keyword>
<gene>
    <name evidence="14" type="ORF">CTI12_AA168530</name>
</gene>
<dbReference type="GO" id="GO:0001678">
    <property type="term" value="P:intracellular glucose homeostasis"/>
    <property type="evidence" value="ECO:0007669"/>
    <property type="project" value="InterPro"/>
</dbReference>
<evidence type="ECO:0000259" key="12">
    <source>
        <dbReference type="Pfam" id="PF00349"/>
    </source>
</evidence>
<comment type="catalytic activity">
    <reaction evidence="11">
        <text>D-fructose + ATP = D-fructose 6-phosphate + ADP + H(+)</text>
        <dbReference type="Rhea" id="RHEA:16125"/>
        <dbReference type="ChEBI" id="CHEBI:15378"/>
        <dbReference type="ChEBI" id="CHEBI:30616"/>
        <dbReference type="ChEBI" id="CHEBI:37721"/>
        <dbReference type="ChEBI" id="CHEBI:61527"/>
        <dbReference type="ChEBI" id="CHEBI:456216"/>
        <dbReference type="EC" id="2.7.1.1"/>
    </reaction>
    <physiologicalReaction direction="left-to-right" evidence="11">
        <dbReference type="Rhea" id="RHEA:16126"/>
    </physiologicalReaction>
</comment>
<dbReference type="FunFam" id="3.30.420.40:FF:000034">
    <property type="entry name" value="Phosphotransferase"/>
    <property type="match status" value="2"/>
</dbReference>
<dbReference type="OrthoDB" id="419537at2759"/>
<evidence type="ECO:0000259" key="13">
    <source>
        <dbReference type="Pfam" id="PF03727"/>
    </source>
</evidence>
<evidence type="ECO:0000256" key="8">
    <source>
        <dbReference type="ARBA" id="ARBA00022840"/>
    </source>
</evidence>
<dbReference type="InterPro" id="IPR022673">
    <property type="entry name" value="Hexokinase_C"/>
</dbReference>
<sequence length="902" mass="98385">MKSSGKWAKSMEILKEFEDKCATPVSKLRQVADAMTVEMHAGLASDGGSKLKMLISYVDNLPTGDESGIFYALDLGGTNFRVLRVKLGDVNNVKKEFQEVSIPPNLMIGTCAELFDFIAGELAKFVATESGDMQIPPGTQRELGFTFSFPVKQSSIAGGTLVRWTKGFNIEDAVGQDIVEELVKAMERAGLDMRVSALVNDTVGTLAGGKYSNKDVIAAVILGTGTNAAYVERANAIPKWQGLLPKSGEMVINMEWGNFRSSHLPLTEYDESLDAESLNPGEQIFEKIISGMYLGEIVRRVLLKMAVEAEFFGDTVPTKLEKPFILRTPDMSAMHHDSTPDLKVVASKLKDILEIPTTSLKMRKIIVEVCHTVANRAARLSAAGILGILKKIGRDTVKEGEENQKSVIAMDGGLFEHYTKFRIAMQNAMDEMKSSGKWAKSMEILKEFEDKCATPVSKLRQVADAMTVEMHAGLASDGGSKLKMLISYVDNLPTGDESGIFYALDLGGTNFRVLRVKLGDVNNVKKEFQEVSIPPNLMIGTCAELFDFIAGELAKFVATESGDMQIPPGTQRELGFTFSFPVKQSSIAGGTLVRWTKGFNIEDAVGQDIVEELVKAMERAGLDMRVSALVNDTVGTLAGGKYSNKDVIAAVILGTGTNAAYVERANAIPKWQGLLPKSGEMVINMEWGNFRSSHLPLTEYDESLDAESLNPGEQIFEKIISGMYLGEIVRRVLLKMAVEAEFFGDTVPTKLEKPFILRTPDMSAMHHDSTPDLKVVASKLKDILEIPTTSLKMRKIIVEVCHTVANRAARLSAAGILGILKKIGRDTVKEGDENQKSVIAMDGGLFEHYTKFRIAMQNAMDELLGEEASKNLIIELSNDGSGLGAALLAASHSQYATYDESA</sequence>
<keyword evidence="9" id="KW-0324">Glycolysis</keyword>
<dbReference type="InterPro" id="IPR022672">
    <property type="entry name" value="Hexokinase_N"/>
</dbReference>
<keyword evidence="7 14" id="KW-0418">Kinase</keyword>
<dbReference type="GO" id="GO:0005536">
    <property type="term" value="F:D-glucose binding"/>
    <property type="evidence" value="ECO:0007669"/>
    <property type="project" value="InterPro"/>
</dbReference>
<dbReference type="GO" id="GO:0006096">
    <property type="term" value="P:glycolytic process"/>
    <property type="evidence" value="ECO:0007669"/>
    <property type="project" value="UniProtKB-UniPathway"/>
</dbReference>
<evidence type="ECO:0000256" key="10">
    <source>
        <dbReference type="ARBA" id="ARBA00044613"/>
    </source>
</evidence>
<evidence type="ECO:0000256" key="3">
    <source>
        <dbReference type="ARBA" id="ARBA00009225"/>
    </source>
</evidence>
<dbReference type="GO" id="GO:0005739">
    <property type="term" value="C:mitochondrion"/>
    <property type="evidence" value="ECO:0007669"/>
    <property type="project" value="TreeGrafter"/>
</dbReference>
<evidence type="ECO:0000256" key="4">
    <source>
        <dbReference type="ARBA" id="ARBA00012324"/>
    </source>
</evidence>
<evidence type="ECO:0000256" key="1">
    <source>
        <dbReference type="ARBA" id="ARBA00004888"/>
    </source>
</evidence>
<comment type="catalytic activity">
    <reaction evidence="10">
        <text>a D-hexose + ATP = a D-hexose 6-phosphate + ADP + H(+)</text>
        <dbReference type="Rhea" id="RHEA:22740"/>
        <dbReference type="ChEBI" id="CHEBI:4194"/>
        <dbReference type="ChEBI" id="CHEBI:15378"/>
        <dbReference type="ChEBI" id="CHEBI:30616"/>
        <dbReference type="ChEBI" id="CHEBI:229467"/>
        <dbReference type="ChEBI" id="CHEBI:456216"/>
        <dbReference type="EC" id="2.7.1.1"/>
    </reaction>
    <physiologicalReaction direction="left-to-right" evidence="10">
        <dbReference type="Rhea" id="RHEA:22741"/>
    </physiologicalReaction>
</comment>
<dbReference type="AlphaFoldDB" id="A0A2U1PC33"/>
<dbReference type="PANTHER" id="PTHR19443">
    <property type="entry name" value="HEXOKINASE"/>
    <property type="match status" value="1"/>
</dbReference>
<feature type="domain" description="Hexokinase N-terminal" evidence="12">
    <location>
        <begin position="14"/>
        <end position="211"/>
    </location>
</feature>
<reference evidence="14 15" key="1">
    <citation type="journal article" date="2018" name="Mol. Plant">
        <title>The genome of Artemisia annua provides insight into the evolution of Asteraceae family and artemisinin biosynthesis.</title>
        <authorList>
            <person name="Shen Q."/>
            <person name="Zhang L."/>
            <person name="Liao Z."/>
            <person name="Wang S."/>
            <person name="Yan T."/>
            <person name="Shi P."/>
            <person name="Liu M."/>
            <person name="Fu X."/>
            <person name="Pan Q."/>
            <person name="Wang Y."/>
            <person name="Lv Z."/>
            <person name="Lu X."/>
            <person name="Zhang F."/>
            <person name="Jiang W."/>
            <person name="Ma Y."/>
            <person name="Chen M."/>
            <person name="Hao X."/>
            <person name="Li L."/>
            <person name="Tang Y."/>
            <person name="Lv G."/>
            <person name="Zhou Y."/>
            <person name="Sun X."/>
            <person name="Brodelius P.E."/>
            <person name="Rose J.K.C."/>
            <person name="Tang K."/>
        </authorList>
    </citation>
    <scope>NUCLEOTIDE SEQUENCE [LARGE SCALE GENOMIC DNA]</scope>
    <source>
        <strain evidence="15">cv. Huhao1</strain>
        <tissue evidence="14">Leaf</tissue>
    </source>
</reference>
<dbReference type="PANTHER" id="PTHR19443:SF16">
    <property type="entry name" value="HEXOKINASE TYPE 1-RELATED"/>
    <property type="match status" value="1"/>
</dbReference>
<dbReference type="PRINTS" id="PR00475">
    <property type="entry name" value="HEXOKINASE"/>
</dbReference>
<comment type="similarity">
    <text evidence="3">Belongs to the hexokinase family.</text>
</comment>
<dbReference type="Gene3D" id="3.30.420.40">
    <property type="match status" value="2"/>
</dbReference>
<evidence type="ECO:0000313" key="15">
    <source>
        <dbReference type="Proteomes" id="UP000245207"/>
    </source>
</evidence>
<evidence type="ECO:0000313" key="14">
    <source>
        <dbReference type="EMBL" id="PWA83298.1"/>
    </source>
</evidence>
<organism evidence="14 15">
    <name type="scientific">Artemisia annua</name>
    <name type="common">Sweet wormwood</name>
    <dbReference type="NCBI Taxonomy" id="35608"/>
    <lineage>
        <taxon>Eukaryota</taxon>
        <taxon>Viridiplantae</taxon>
        <taxon>Streptophyta</taxon>
        <taxon>Embryophyta</taxon>
        <taxon>Tracheophyta</taxon>
        <taxon>Spermatophyta</taxon>
        <taxon>Magnoliopsida</taxon>
        <taxon>eudicotyledons</taxon>
        <taxon>Gunneridae</taxon>
        <taxon>Pentapetalae</taxon>
        <taxon>asterids</taxon>
        <taxon>campanulids</taxon>
        <taxon>Asterales</taxon>
        <taxon>Asteraceae</taxon>
        <taxon>Asteroideae</taxon>
        <taxon>Anthemideae</taxon>
        <taxon>Artemisiinae</taxon>
        <taxon>Artemisia</taxon>
    </lineage>
</organism>
<name>A0A2U1PC33_ARTAN</name>
<dbReference type="InterPro" id="IPR001312">
    <property type="entry name" value="Hexokinase"/>
</dbReference>
<dbReference type="PROSITE" id="PS51748">
    <property type="entry name" value="HEXOKINASE_2"/>
    <property type="match status" value="2"/>
</dbReference>
<evidence type="ECO:0000256" key="11">
    <source>
        <dbReference type="ARBA" id="ARBA00047905"/>
    </source>
</evidence>
<comment type="pathway">
    <text evidence="1">Carbohydrate degradation; glycolysis; D-glyceraldehyde 3-phosphate and glycerone phosphate from D-glucose: step 1/4.</text>
</comment>
<dbReference type="GO" id="GO:0004340">
    <property type="term" value="F:glucokinase activity"/>
    <property type="evidence" value="ECO:0007669"/>
    <property type="project" value="TreeGrafter"/>
</dbReference>
<dbReference type="GO" id="GO:0008865">
    <property type="term" value="F:fructokinase activity"/>
    <property type="evidence" value="ECO:0007669"/>
    <property type="project" value="TreeGrafter"/>
</dbReference>